<organism evidence="2 3">
    <name type="scientific">Flavobacterium aureirubrum</name>
    <dbReference type="NCBI Taxonomy" id="3133147"/>
    <lineage>
        <taxon>Bacteria</taxon>
        <taxon>Pseudomonadati</taxon>
        <taxon>Bacteroidota</taxon>
        <taxon>Flavobacteriia</taxon>
        <taxon>Flavobacteriales</taxon>
        <taxon>Flavobacteriaceae</taxon>
        <taxon>Flavobacterium</taxon>
    </lineage>
</organism>
<reference evidence="2 3" key="1">
    <citation type="submission" date="2024-03" db="EMBL/GenBank/DDBJ databases">
        <title>Two novel species of the genus Flavobacterium exhibiting potentially degradation of complex polysaccharides.</title>
        <authorList>
            <person name="Lian X."/>
        </authorList>
    </citation>
    <scope>NUCLEOTIDE SEQUENCE [LARGE SCALE GENOMIC DNA]</scope>
    <source>
        <strain evidence="3">j3</strain>
    </source>
</reference>
<evidence type="ECO:0000313" key="3">
    <source>
        <dbReference type="Proteomes" id="UP001460072"/>
    </source>
</evidence>
<proteinExistence type="predicted"/>
<dbReference type="RefSeq" id="WP_342695548.1">
    <property type="nucleotide sequence ID" value="NZ_JBCGDO010000006.1"/>
</dbReference>
<comment type="caution">
    <text evidence="2">The sequence shown here is derived from an EMBL/GenBank/DDBJ whole genome shotgun (WGS) entry which is preliminary data.</text>
</comment>
<dbReference type="EMBL" id="JBCGDO010000006">
    <property type="protein sequence ID" value="MEM0542329.1"/>
    <property type="molecule type" value="Genomic_DNA"/>
</dbReference>
<keyword evidence="3" id="KW-1185">Reference proteome</keyword>
<feature type="transmembrane region" description="Helical" evidence="1">
    <location>
        <begin position="18"/>
        <end position="42"/>
    </location>
</feature>
<protein>
    <submittedName>
        <fullName evidence="2">Uncharacterized protein</fullName>
    </submittedName>
</protein>
<name>A0ABU9N676_9FLAO</name>
<keyword evidence="1" id="KW-0472">Membrane</keyword>
<keyword evidence="1" id="KW-0812">Transmembrane</keyword>
<sequence length="175" mass="20262">MENDNEYELIVSQGKLPLWRVIVASLFFSFMIYMLYLLCLLFSKVELDNVKPKGIAGIIEIAAFCFAGGVSFSITKNILIDLDKEKLVSIYMVGPFSRKVIKALPELEYISVFKIDEYKYEVNLWYLGNKHYKMYTFNEKEPAIQFGILAAIKLNINLLDATEKGNYKWIEKETI</sequence>
<feature type="transmembrane region" description="Helical" evidence="1">
    <location>
        <begin position="54"/>
        <end position="74"/>
    </location>
</feature>
<keyword evidence="1" id="KW-1133">Transmembrane helix</keyword>
<evidence type="ECO:0000313" key="2">
    <source>
        <dbReference type="EMBL" id="MEM0542329.1"/>
    </source>
</evidence>
<dbReference type="Proteomes" id="UP001460072">
    <property type="component" value="Unassembled WGS sequence"/>
</dbReference>
<evidence type="ECO:0000256" key="1">
    <source>
        <dbReference type="SAM" id="Phobius"/>
    </source>
</evidence>
<accession>A0ABU9N676</accession>
<gene>
    <name evidence="2" type="ORF">WFZ85_06850</name>
</gene>